<sequence length="183" mass="19683">MKRALALLLGLALGVAAPPAYYPNGIGYAWLYSSGEEQVFSRQQEGFLVLEHRYPKRPVVADLLRYTPDQGVYLEGLIIGKTVQRYTPALQLYPAPPLTVGTRWGGKSMLGGQTVALLGEVSRIEGVNVPAGRFNAYVLRTSTVTGDGGSVVVEIYYVPGVGIVRYATPDGGTIDLVKVTVPK</sequence>
<dbReference type="EMBL" id="QWLB01000004">
    <property type="protein sequence ID" value="RIH93664.1"/>
    <property type="molecule type" value="Genomic_DNA"/>
</dbReference>
<accession>A0A399FAN4</accession>
<comment type="caution">
    <text evidence="1">The sequence shown here is derived from an EMBL/GenBank/DDBJ whole genome shotgun (WGS) entry which is preliminary data.</text>
</comment>
<dbReference type="Gene3D" id="2.40.360.20">
    <property type="match status" value="1"/>
</dbReference>
<keyword evidence="2" id="KW-1185">Reference proteome</keyword>
<dbReference type="RefSeq" id="WP_119356013.1">
    <property type="nucleotide sequence ID" value="NZ_BJXM01000007.1"/>
</dbReference>
<dbReference type="Proteomes" id="UP000266178">
    <property type="component" value="Unassembled WGS sequence"/>
</dbReference>
<organism evidence="1 2">
    <name type="scientific">Meiothermus granaticius NBRC 107808</name>
    <dbReference type="NCBI Taxonomy" id="1227551"/>
    <lineage>
        <taxon>Bacteria</taxon>
        <taxon>Thermotogati</taxon>
        <taxon>Deinococcota</taxon>
        <taxon>Deinococci</taxon>
        <taxon>Thermales</taxon>
        <taxon>Thermaceae</taxon>
        <taxon>Meiothermus</taxon>
    </lineage>
</organism>
<protein>
    <submittedName>
        <fullName evidence="1">Uncharacterized protein</fullName>
    </submittedName>
</protein>
<reference evidence="1 2" key="1">
    <citation type="submission" date="2018-08" db="EMBL/GenBank/DDBJ databases">
        <title>Meiothermus granaticius genome AF-68 sequencing project.</title>
        <authorList>
            <person name="Da Costa M.S."/>
            <person name="Albuquerque L."/>
            <person name="Raposo P."/>
            <person name="Froufe H.J.C."/>
            <person name="Barroso C.S."/>
            <person name="Egas C."/>
        </authorList>
    </citation>
    <scope>NUCLEOTIDE SEQUENCE [LARGE SCALE GENOMIC DNA]</scope>
    <source>
        <strain evidence="1 2">AF-68</strain>
    </source>
</reference>
<name>A0A399FAN4_9DEIN</name>
<gene>
    <name evidence="1" type="ORF">Mgrana_00490</name>
</gene>
<dbReference type="AlphaFoldDB" id="A0A399FAN4"/>
<evidence type="ECO:0000313" key="1">
    <source>
        <dbReference type="EMBL" id="RIH93664.1"/>
    </source>
</evidence>
<evidence type="ECO:0000313" key="2">
    <source>
        <dbReference type="Proteomes" id="UP000266178"/>
    </source>
</evidence>
<dbReference type="OrthoDB" id="25833at2"/>
<proteinExistence type="predicted"/>